<dbReference type="Proteomes" id="UP000193006">
    <property type="component" value="Chromosome"/>
</dbReference>
<dbReference type="RefSeq" id="WP_066155226.1">
    <property type="nucleotide sequence ID" value="NZ_CP020814.1"/>
</dbReference>
<dbReference type="KEGG" id="bkw:BkAM31D_25105"/>
<accession>A0A1X9MJL5</accession>
<evidence type="ECO:0000313" key="3">
    <source>
        <dbReference type="Proteomes" id="UP000193006"/>
    </source>
</evidence>
<gene>
    <name evidence="2" type="ORF">BkAM31D_25105</name>
</gene>
<organism evidence="2 3">
    <name type="scientific">Halalkalibacter krulwichiae</name>
    <dbReference type="NCBI Taxonomy" id="199441"/>
    <lineage>
        <taxon>Bacteria</taxon>
        <taxon>Bacillati</taxon>
        <taxon>Bacillota</taxon>
        <taxon>Bacilli</taxon>
        <taxon>Bacillales</taxon>
        <taxon>Bacillaceae</taxon>
        <taxon>Halalkalibacter</taxon>
    </lineage>
</organism>
<sequence length="129" mass="14867">MTLINSFIIDVWKQNIQDFKEFGELAKQANCTTGKMYFRGLQYQCLLFIPVYYIPILYILSVLPLAVIFSAINNTITDTIILTAAVAMITLFMIIFVVFARLIKTKGHPQMKKNLIEKFIDEKPVKKVK</sequence>
<feature type="transmembrane region" description="Helical" evidence="1">
    <location>
        <begin position="45"/>
        <end position="68"/>
    </location>
</feature>
<reference evidence="2 3" key="1">
    <citation type="submission" date="2017-04" db="EMBL/GenBank/DDBJ databases">
        <title>Bacillus krulwichiae AM31D Genome sequencing and assembly.</title>
        <authorList>
            <person name="Krulwich T.A."/>
            <person name="Anastor L."/>
            <person name="Ehrlich R."/>
            <person name="Ehrlich G.D."/>
            <person name="Janto B."/>
        </authorList>
    </citation>
    <scope>NUCLEOTIDE SEQUENCE [LARGE SCALE GENOMIC DNA]</scope>
    <source>
        <strain evidence="2 3">AM31D</strain>
    </source>
</reference>
<evidence type="ECO:0000313" key="2">
    <source>
        <dbReference type="EMBL" id="ARK32880.1"/>
    </source>
</evidence>
<keyword evidence="1" id="KW-0812">Transmembrane</keyword>
<protein>
    <submittedName>
        <fullName evidence="2">Uncharacterized protein</fullName>
    </submittedName>
</protein>
<keyword evidence="1" id="KW-0472">Membrane</keyword>
<keyword evidence="3" id="KW-1185">Reference proteome</keyword>
<dbReference type="AlphaFoldDB" id="A0A1X9MJL5"/>
<name>A0A1X9MJL5_9BACI</name>
<evidence type="ECO:0000256" key="1">
    <source>
        <dbReference type="SAM" id="Phobius"/>
    </source>
</evidence>
<feature type="transmembrane region" description="Helical" evidence="1">
    <location>
        <begin position="80"/>
        <end position="103"/>
    </location>
</feature>
<dbReference type="STRING" id="199441.BkAM31D_25105"/>
<proteinExistence type="predicted"/>
<keyword evidence="1" id="KW-1133">Transmembrane helix</keyword>
<dbReference type="EMBL" id="CP020814">
    <property type="protein sequence ID" value="ARK32880.1"/>
    <property type="molecule type" value="Genomic_DNA"/>
</dbReference>